<organism evidence="8 9">
    <name type="scientific">Roseomonas marmotae</name>
    <dbReference type="NCBI Taxonomy" id="2768161"/>
    <lineage>
        <taxon>Bacteria</taxon>
        <taxon>Pseudomonadati</taxon>
        <taxon>Pseudomonadota</taxon>
        <taxon>Alphaproteobacteria</taxon>
        <taxon>Acetobacterales</taxon>
        <taxon>Roseomonadaceae</taxon>
        <taxon>Roseomonas</taxon>
    </lineage>
</organism>
<comment type="subcellular location">
    <subcellularLocation>
        <location evidence="1 7">Cell membrane</location>
        <topology evidence="1 7">Multi-pass membrane protein</topology>
    </subcellularLocation>
</comment>
<comment type="similarity">
    <text evidence="2 7">Belongs to the UPF0056 (MarC) family.</text>
</comment>
<feature type="transmembrane region" description="Helical" evidence="7">
    <location>
        <begin position="112"/>
        <end position="137"/>
    </location>
</feature>
<accession>A0ABS3K7M9</accession>
<evidence type="ECO:0000256" key="3">
    <source>
        <dbReference type="ARBA" id="ARBA00022475"/>
    </source>
</evidence>
<comment type="caution">
    <text evidence="8">The sequence shown here is derived from an EMBL/GenBank/DDBJ whole genome shotgun (WGS) entry which is preliminary data.</text>
</comment>
<evidence type="ECO:0000256" key="6">
    <source>
        <dbReference type="ARBA" id="ARBA00023136"/>
    </source>
</evidence>
<dbReference type="InterPro" id="IPR002771">
    <property type="entry name" value="Multi_antbiot-R_MarC"/>
</dbReference>
<reference evidence="8 9" key="1">
    <citation type="submission" date="2020-09" db="EMBL/GenBank/DDBJ databases">
        <title>Roseomonas.</title>
        <authorList>
            <person name="Zhu W."/>
        </authorList>
    </citation>
    <scope>NUCLEOTIDE SEQUENCE [LARGE SCALE GENOMIC DNA]</scope>
    <source>
        <strain evidence="8 9">1311</strain>
    </source>
</reference>
<sequence length="209" mass="22333">MDLDLMLSTIVTLLVTVDPVGLAPIFLSLTHGMSGGERRGVALRATLIATGILIFFAIAGRQLLDWLEIGLPAFRIGGGLLLFWIAFEMVFERRTERKQETADAAIDEHARSIAAFPLAIPLMAGPGAITALILLSSRTDGNALALLALLLLLCFVMALCFLAFLVAGRIVGLLGRTGSLVMTRLLGILLTALAVQFVIDGIRPLMEGH</sequence>
<evidence type="ECO:0000313" key="8">
    <source>
        <dbReference type="EMBL" id="MBO1073486.1"/>
    </source>
</evidence>
<dbReference type="PANTHER" id="PTHR33508">
    <property type="entry name" value="UPF0056 MEMBRANE PROTEIN YHCE"/>
    <property type="match status" value="1"/>
</dbReference>
<keyword evidence="9" id="KW-1185">Reference proteome</keyword>
<evidence type="ECO:0000256" key="7">
    <source>
        <dbReference type="RuleBase" id="RU362048"/>
    </source>
</evidence>
<dbReference type="EMBL" id="JACTNF010000002">
    <property type="protein sequence ID" value="MBO1073486.1"/>
    <property type="molecule type" value="Genomic_DNA"/>
</dbReference>
<dbReference type="Proteomes" id="UP001518990">
    <property type="component" value="Unassembled WGS sequence"/>
</dbReference>
<keyword evidence="3" id="KW-1003">Cell membrane</keyword>
<keyword evidence="5 7" id="KW-1133">Transmembrane helix</keyword>
<dbReference type="Pfam" id="PF01914">
    <property type="entry name" value="MarC"/>
    <property type="match status" value="1"/>
</dbReference>
<feature type="transmembrane region" description="Helical" evidence="7">
    <location>
        <begin position="6"/>
        <end position="29"/>
    </location>
</feature>
<evidence type="ECO:0000313" key="9">
    <source>
        <dbReference type="Proteomes" id="UP001518990"/>
    </source>
</evidence>
<evidence type="ECO:0000256" key="2">
    <source>
        <dbReference type="ARBA" id="ARBA00009784"/>
    </source>
</evidence>
<evidence type="ECO:0000256" key="5">
    <source>
        <dbReference type="ARBA" id="ARBA00022989"/>
    </source>
</evidence>
<protein>
    <recommendedName>
        <fullName evidence="7">UPF0056 membrane protein</fullName>
    </recommendedName>
</protein>
<name>A0ABS3K7M9_9PROT</name>
<keyword evidence="4 7" id="KW-0812">Transmembrane</keyword>
<dbReference type="PANTHER" id="PTHR33508:SF1">
    <property type="entry name" value="UPF0056 MEMBRANE PROTEIN YHCE"/>
    <property type="match status" value="1"/>
</dbReference>
<feature type="transmembrane region" description="Helical" evidence="7">
    <location>
        <begin position="143"/>
        <end position="167"/>
    </location>
</feature>
<feature type="transmembrane region" description="Helical" evidence="7">
    <location>
        <begin position="72"/>
        <end position="91"/>
    </location>
</feature>
<keyword evidence="6 7" id="KW-0472">Membrane</keyword>
<feature type="transmembrane region" description="Helical" evidence="7">
    <location>
        <begin position="179"/>
        <end position="199"/>
    </location>
</feature>
<proteinExistence type="inferred from homology"/>
<dbReference type="NCBIfam" id="TIGR00427">
    <property type="entry name" value="NAAT family transporter"/>
    <property type="match status" value="1"/>
</dbReference>
<evidence type="ECO:0000256" key="4">
    <source>
        <dbReference type="ARBA" id="ARBA00022692"/>
    </source>
</evidence>
<evidence type="ECO:0000256" key="1">
    <source>
        <dbReference type="ARBA" id="ARBA00004651"/>
    </source>
</evidence>
<feature type="transmembrane region" description="Helical" evidence="7">
    <location>
        <begin position="41"/>
        <end position="60"/>
    </location>
</feature>
<gene>
    <name evidence="8" type="ORF">IAI60_02550</name>
</gene>